<dbReference type="Gene3D" id="1.20.1580.10">
    <property type="entry name" value="ABC transporter ATPase like domain"/>
    <property type="match status" value="2"/>
</dbReference>
<evidence type="ECO:0000256" key="1">
    <source>
        <dbReference type="ARBA" id="ARBA00004496"/>
    </source>
</evidence>
<proteinExistence type="inferred from homology"/>
<keyword evidence="2" id="KW-0963">Cytoplasm</keyword>
<dbReference type="Gene3D" id="1.10.8.280">
    <property type="entry name" value="ABC transporter ATPase domain-like"/>
    <property type="match status" value="1"/>
</dbReference>
<evidence type="ECO:0000256" key="11">
    <source>
        <dbReference type="ARBA" id="ARBA00022881"/>
    </source>
</evidence>
<keyword evidence="7" id="KW-0228">DNA excision</keyword>
<dbReference type="PROSITE" id="PS00211">
    <property type="entry name" value="ABC_TRANSPORTER_1"/>
    <property type="match status" value="1"/>
</dbReference>
<comment type="subcellular location">
    <subcellularLocation>
        <location evidence="1">Cytoplasm</location>
    </subcellularLocation>
</comment>
<evidence type="ECO:0000256" key="5">
    <source>
        <dbReference type="ARBA" id="ARBA00022741"/>
    </source>
</evidence>
<evidence type="ECO:0000313" key="19">
    <source>
        <dbReference type="Proteomes" id="UP000001497"/>
    </source>
</evidence>
<keyword evidence="8" id="KW-0863">Zinc-finger</keyword>
<comment type="similarity">
    <text evidence="14">Belongs to the ABC transporter superfamily. UvrA family.</text>
</comment>
<dbReference type="InterPro" id="IPR041552">
    <property type="entry name" value="UvrA_DNA-bd"/>
</dbReference>
<dbReference type="SUPFAM" id="SSF52540">
    <property type="entry name" value="P-loop containing nucleoside triphosphate hydrolases"/>
    <property type="match status" value="2"/>
</dbReference>
<evidence type="ECO:0000256" key="13">
    <source>
        <dbReference type="ARBA" id="ARBA00023204"/>
    </source>
</evidence>
<keyword evidence="19" id="KW-1185">Reference proteome</keyword>
<keyword evidence="12" id="KW-0238">DNA-binding</keyword>
<dbReference type="RefSeq" id="WP_015731873.1">
    <property type="nucleotide sequence ID" value="NC_013410.1"/>
</dbReference>
<name>A0ABN3YSU2_FIBSS</name>
<dbReference type="PANTHER" id="PTHR43152">
    <property type="entry name" value="UVRABC SYSTEM PROTEIN A"/>
    <property type="match status" value="1"/>
</dbReference>
<evidence type="ECO:0000256" key="12">
    <source>
        <dbReference type="ARBA" id="ARBA00023125"/>
    </source>
</evidence>
<sequence>MQEDIVVKEISTNNLKGISVHIKKNAINIIVGPSGSGKSSLAYDTIAEIGLQELNSMYSDFGGEPKYCVGEYHNILVTVPVKQINNNNNVRSTIGTYFNIVPYVINIFSFVLKKEYGFFVLNKKENVCPVCKGLGFVKRLDQTKIVDVKKKIKDVPFKPWNTHKDFFSGMLNFFCEEKHIDCDCEFGKLPFELQKKLLYGEGLKKYSVRYKTLGRFARRTCRYFGVMTGVPMLRTSSISENYYSDFTCEECNGEKYAKKYRELTVCGLSIGEVLNKSFENVVEWASEVGLRFPSMMFSVKKIIAFLKKSIELNLAYLNLNRSIPSLSGGELQRLRLVQIFNSQIKNTLVVLDEPLAGLSKTEKDVVEKNILNLKKNHTILVIDHHENFIKAASNVIALGEGGGKLGGKLVDYKKYLKSQNVNVAWIKRPVVDVRDYRIDHPIYQFKGVDVNLAYGRSNLIMGASGIGKSILLREYFPRIFDKYVYVSQKSLVGNSHSFVATVLDVFGEIIGLFAKKYSKKKTFFSNLVGSEGACPECSGSGVIIYNQNRNEEVSFVCAKCMGTGFNTELKKYFINGKNIFDLWQMTIDEAADFFANNAKIEIPLKNAQKLLLGHLTLGQNTSSLSGGENVRIKLAQIHKISVDVYGIDEPFKGLSKTEIHAVASYINSFVEEGKTVAVVDHEECAEKYFDSLYELINKNGVLTFKDGM</sequence>
<dbReference type="Proteomes" id="UP000001497">
    <property type="component" value="Chromosome"/>
</dbReference>
<keyword evidence="5" id="KW-0547">Nucleotide-binding</keyword>
<reference evidence="18" key="1">
    <citation type="submission" date="2009-10" db="EMBL/GenBank/DDBJ databases">
        <title>Complete sequence of Fibrobacter succinogenes subsp. succinogenes S85.</title>
        <authorList>
            <consortium name="US DOE Joint Genome Institute"/>
            <person name="Lucas S."/>
            <person name="Copeland A."/>
            <person name="Lapidus A."/>
            <person name="Glavina del Rio T."/>
            <person name="Tice H."/>
            <person name="Bruce D."/>
            <person name="Goodwin L."/>
            <person name="Pitluck S."/>
            <person name="Chertkov O."/>
            <person name="Detter J.C."/>
            <person name="Han C."/>
            <person name="Tapia R."/>
            <person name="Larimer F."/>
            <person name="Land M."/>
            <person name="Hauser L."/>
            <person name="Kyrpides N."/>
            <person name="Mikhailova N."/>
            <person name="Weimer P.J."/>
            <person name="Stevenson D.M."/>
            <person name="Boyum J."/>
            <person name="Brumm P.I."/>
            <person name="Mead D."/>
        </authorList>
    </citation>
    <scope>NUCLEOTIDE SEQUENCE [LARGE SCALE GENOMIC DNA]</scope>
    <source>
        <strain evidence="18">S85</strain>
    </source>
</reference>
<keyword evidence="9" id="KW-0862">Zinc</keyword>
<evidence type="ECO:0000256" key="9">
    <source>
        <dbReference type="ARBA" id="ARBA00022833"/>
    </source>
</evidence>
<keyword evidence="6" id="KW-0227">DNA damage</keyword>
<keyword evidence="4" id="KW-0677">Repeat</keyword>
<organism evidence="18 19">
    <name type="scientific">Fibrobacter succinogenes (strain ATCC 19169 / S85)</name>
    <dbReference type="NCBI Taxonomy" id="59374"/>
    <lineage>
        <taxon>Bacteria</taxon>
        <taxon>Pseudomonadati</taxon>
        <taxon>Fibrobacterota</taxon>
        <taxon>Fibrobacteria</taxon>
        <taxon>Fibrobacterales</taxon>
        <taxon>Fibrobacteraceae</taxon>
        <taxon>Fibrobacter</taxon>
    </lineage>
</organism>
<dbReference type="PANTHER" id="PTHR43152:SF3">
    <property type="entry name" value="UVRABC SYSTEM PROTEIN A"/>
    <property type="match status" value="1"/>
</dbReference>
<evidence type="ECO:0000256" key="10">
    <source>
        <dbReference type="ARBA" id="ARBA00022840"/>
    </source>
</evidence>
<evidence type="ECO:0000256" key="3">
    <source>
        <dbReference type="ARBA" id="ARBA00022723"/>
    </source>
</evidence>
<accession>A0ABN3YSU2</accession>
<dbReference type="InterPro" id="IPR027417">
    <property type="entry name" value="P-loop_NTPase"/>
</dbReference>
<evidence type="ECO:0000256" key="6">
    <source>
        <dbReference type="ARBA" id="ARBA00022763"/>
    </source>
</evidence>
<gene>
    <name evidence="18" type="ordered locus">Fisuc_0952</name>
</gene>
<protein>
    <recommendedName>
        <fullName evidence="15">UvrABC system protein A</fullName>
    </recommendedName>
    <alternativeName>
        <fullName evidence="16">Excinuclease ABC subunit A</fullName>
    </alternativeName>
</protein>
<dbReference type="InterPro" id="IPR017871">
    <property type="entry name" value="ABC_transporter-like_CS"/>
</dbReference>
<evidence type="ECO:0000256" key="14">
    <source>
        <dbReference type="ARBA" id="ARBA00038000"/>
    </source>
</evidence>
<keyword evidence="3" id="KW-0479">Metal-binding</keyword>
<evidence type="ECO:0000256" key="2">
    <source>
        <dbReference type="ARBA" id="ARBA00022490"/>
    </source>
</evidence>
<keyword evidence="10" id="KW-0067">ATP-binding</keyword>
<keyword evidence="11" id="KW-0267">Excision nuclease</keyword>
<dbReference type="Pfam" id="PF17755">
    <property type="entry name" value="UvrA_DNA-bind"/>
    <property type="match status" value="1"/>
</dbReference>
<evidence type="ECO:0000313" key="18">
    <source>
        <dbReference type="EMBL" id="ACX74558.1"/>
    </source>
</evidence>
<evidence type="ECO:0000259" key="17">
    <source>
        <dbReference type="Pfam" id="PF17755"/>
    </source>
</evidence>
<dbReference type="EMBL" id="CP001792">
    <property type="protein sequence ID" value="ACX74558.1"/>
    <property type="molecule type" value="Genomic_DNA"/>
</dbReference>
<dbReference type="Gene3D" id="3.40.50.300">
    <property type="entry name" value="P-loop containing nucleotide triphosphate hydrolases"/>
    <property type="match status" value="2"/>
</dbReference>
<evidence type="ECO:0000256" key="15">
    <source>
        <dbReference type="ARBA" id="ARBA00039316"/>
    </source>
</evidence>
<evidence type="ECO:0000256" key="16">
    <source>
        <dbReference type="ARBA" id="ARBA00042156"/>
    </source>
</evidence>
<feature type="domain" description="UvrA DNA-binding" evidence="17">
    <location>
        <begin position="141"/>
        <end position="228"/>
    </location>
</feature>
<evidence type="ECO:0000256" key="8">
    <source>
        <dbReference type="ARBA" id="ARBA00022771"/>
    </source>
</evidence>
<evidence type="ECO:0000256" key="7">
    <source>
        <dbReference type="ARBA" id="ARBA00022769"/>
    </source>
</evidence>
<evidence type="ECO:0000256" key="4">
    <source>
        <dbReference type="ARBA" id="ARBA00022737"/>
    </source>
</evidence>
<keyword evidence="13" id="KW-0234">DNA repair</keyword>